<dbReference type="RefSeq" id="WP_322445302.1">
    <property type="nucleotide sequence ID" value="NZ_JAXOFX010000002.1"/>
</dbReference>
<evidence type="ECO:0000313" key="1">
    <source>
        <dbReference type="EMBL" id="MDZ5470759.1"/>
    </source>
</evidence>
<geneLocation type="plasmid" evidence="1">
    <name>unnamed</name>
</geneLocation>
<dbReference type="Proteomes" id="UP001290455">
    <property type="component" value="Unassembled WGS sequence"/>
</dbReference>
<evidence type="ECO:0008006" key="3">
    <source>
        <dbReference type="Google" id="ProtNLM"/>
    </source>
</evidence>
<reference evidence="1 2" key="1">
    <citation type="submission" date="2023-11" db="EMBL/GenBank/DDBJ databases">
        <title>Bacillus jintuensis, isolated from a mudflat on the Beibu Gulf coast.</title>
        <authorList>
            <person name="Li M."/>
        </authorList>
    </citation>
    <scope>NUCLEOTIDE SEQUENCE [LARGE SCALE GENOMIC DNA]</scope>
    <source>
        <strain evidence="1 2">31A1R</strain>
        <plasmid evidence="1">unnamed</plasmid>
    </source>
</reference>
<sequence>MRTFTIGMLLLFSLNLCTVEAISNKQVNSEDLKEVLLTQFHHEISESIKTSYKVQIPQYEKENIISIKKNVVPEPSEEMKPGTTYEIEISVEVLTNTEERELFTLLLSNDNIQGEFKVIDTDRKKLGGR</sequence>
<organism evidence="1 2">
    <name type="scientific">Robertmurraya mangrovi</name>
    <dbReference type="NCBI Taxonomy" id="3098077"/>
    <lineage>
        <taxon>Bacteria</taxon>
        <taxon>Bacillati</taxon>
        <taxon>Bacillota</taxon>
        <taxon>Bacilli</taxon>
        <taxon>Bacillales</taxon>
        <taxon>Bacillaceae</taxon>
        <taxon>Robertmurraya</taxon>
    </lineage>
</organism>
<keyword evidence="2" id="KW-1185">Reference proteome</keyword>
<accession>A0ABU5IUE8</accession>
<gene>
    <name evidence="1" type="ORF">SM124_03235</name>
</gene>
<keyword evidence="1" id="KW-0614">Plasmid</keyword>
<comment type="caution">
    <text evidence="1">The sequence shown here is derived from an EMBL/GenBank/DDBJ whole genome shotgun (WGS) entry which is preliminary data.</text>
</comment>
<dbReference type="EMBL" id="JAXOFX010000002">
    <property type="protein sequence ID" value="MDZ5470759.1"/>
    <property type="molecule type" value="Genomic_DNA"/>
</dbReference>
<proteinExistence type="predicted"/>
<protein>
    <recommendedName>
        <fullName evidence="3">DUF3888 domain-containing protein</fullName>
    </recommendedName>
</protein>
<name>A0ABU5IUE8_9BACI</name>
<evidence type="ECO:0000313" key="2">
    <source>
        <dbReference type="Proteomes" id="UP001290455"/>
    </source>
</evidence>